<dbReference type="Gene3D" id="3.40.50.2000">
    <property type="entry name" value="Glycogen Phosphorylase B"/>
    <property type="match status" value="2"/>
</dbReference>
<dbReference type="Pfam" id="PF26337">
    <property type="entry name" value="Gtf3_C"/>
    <property type="match status" value="1"/>
</dbReference>
<dbReference type="RefSeq" id="WP_057781079.1">
    <property type="nucleotide sequence ID" value="NZ_AYYY01000066.1"/>
</dbReference>
<dbReference type="AlphaFoldDB" id="A0A0R1ZZV8"/>
<evidence type="ECO:0000259" key="3">
    <source>
        <dbReference type="Pfam" id="PF26337"/>
    </source>
</evidence>
<feature type="domain" description="Glucosyltransferase 3-like C-terminal" evidence="3">
    <location>
        <begin position="185"/>
        <end position="335"/>
    </location>
</feature>
<dbReference type="EMBL" id="AYYY01000066">
    <property type="protein sequence ID" value="KRM60336.1"/>
    <property type="molecule type" value="Genomic_DNA"/>
</dbReference>
<comment type="caution">
    <text evidence="4">The sequence shown here is derived from an EMBL/GenBank/DDBJ whole genome shotgun (WGS) entry which is preliminary data.</text>
</comment>
<evidence type="ECO:0000259" key="2">
    <source>
        <dbReference type="Pfam" id="PF26334"/>
    </source>
</evidence>
<keyword evidence="1" id="KW-0808">Transferase</keyword>
<evidence type="ECO:0000313" key="4">
    <source>
        <dbReference type="EMBL" id="KRM60336.1"/>
    </source>
</evidence>
<evidence type="ECO:0008006" key="6">
    <source>
        <dbReference type="Google" id="ProtNLM"/>
    </source>
</evidence>
<protein>
    <recommendedName>
        <fullName evidence="6">Beta-1,6-galactofuranosyltransferase</fullName>
    </recommendedName>
</protein>
<dbReference type="InterPro" id="IPR058592">
    <property type="entry name" value="Gtf3_C"/>
</dbReference>
<evidence type="ECO:0000313" key="5">
    <source>
        <dbReference type="Proteomes" id="UP000051733"/>
    </source>
</evidence>
<dbReference type="OrthoDB" id="9790931at2"/>
<keyword evidence="5" id="KW-1185">Reference proteome</keyword>
<evidence type="ECO:0000256" key="1">
    <source>
        <dbReference type="ARBA" id="ARBA00022679"/>
    </source>
</evidence>
<feature type="domain" description="Glucosyltransferase 3-like N-terminal" evidence="2">
    <location>
        <begin position="2"/>
        <end position="159"/>
    </location>
</feature>
<dbReference type="STRING" id="1423813.FC26_GL000766"/>
<organism evidence="4 5">
    <name type="scientific">Paucilactobacillus vaccinostercus DSM 20634</name>
    <dbReference type="NCBI Taxonomy" id="1423813"/>
    <lineage>
        <taxon>Bacteria</taxon>
        <taxon>Bacillati</taxon>
        <taxon>Bacillota</taxon>
        <taxon>Bacilli</taxon>
        <taxon>Lactobacillales</taxon>
        <taxon>Lactobacillaceae</taxon>
        <taxon>Paucilactobacillus</taxon>
    </lineage>
</organism>
<reference evidence="4 5" key="1">
    <citation type="journal article" date="2015" name="Genome Announc.">
        <title>Expanding the biotechnology potential of lactobacilli through comparative genomics of 213 strains and associated genera.</title>
        <authorList>
            <person name="Sun Z."/>
            <person name="Harris H.M."/>
            <person name="McCann A."/>
            <person name="Guo C."/>
            <person name="Argimon S."/>
            <person name="Zhang W."/>
            <person name="Yang X."/>
            <person name="Jeffery I.B."/>
            <person name="Cooney J.C."/>
            <person name="Kagawa T.F."/>
            <person name="Liu W."/>
            <person name="Song Y."/>
            <person name="Salvetti E."/>
            <person name="Wrobel A."/>
            <person name="Rasinkangas P."/>
            <person name="Parkhill J."/>
            <person name="Rea M.C."/>
            <person name="O'Sullivan O."/>
            <person name="Ritari J."/>
            <person name="Douillard F.P."/>
            <person name="Paul Ross R."/>
            <person name="Yang R."/>
            <person name="Briner A.E."/>
            <person name="Felis G.E."/>
            <person name="de Vos W.M."/>
            <person name="Barrangou R."/>
            <person name="Klaenhammer T.R."/>
            <person name="Caufield P.W."/>
            <person name="Cui Y."/>
            <person name="Zhang H."/>
            <person name="O'Toole P.W."/>
        </authorList>
    </citation>
    <scope>NUCLEOTIDE SEQUENCE [LARGE SCALE GENOMIC DNA]</scope>
    <source>
        <strain evidence="4 5">DSM 20634</strain>
    </source>
</reference>
<dbReference type="Pfam" id="PF26334">
    <property type="entry name" value="Gtf3_N"/>
    <property type="match status" value="1"/>
</dbReference>
<gene>
    <name evidence="4" type="ORF">FC26_GL000766</name>
</gene>
<name>A0A0R1ZZV8_9LACO</name>
<dbReference type="PATRIC" id="fig|1423813.3.peg.776"/>
<dbReference type="PIRSF" id="PIRSF007023">
    <property type="entry name" value="UDP-Galf_transf"/>
    <property type="match status" value="1"/>
</dbReference>
<dbReference type="Proteomes" id="UP000051733">
    <property type="component" value="Unassembled WGS sequence"/>
</dbReference>
<proteinExistence type="predicted"/>
<dbReference type="InterPro" id="IPR058591">
    <property type="entry name" value="Gtf3_N"/>
</dbReference>
<accession>A0A0R1ZZV8</accession>
<sequence>MTNWITRFNGRMESENQQTTVQISANVAKAAQELGFQELNYVPFDNLGEQPARRRSLIETILRPVQPRDLVVVQFPLWEQLDFQAEFIDYLKRIKQIKVIALVHEVPTWLYADDGDRSVIQNDFWFTQLRKFDLLVVANEKQARRLVKDEIDIPMVSLQLWDYPYAGPLQEKQFRKQLHYISDQAVTALDYRGSTPIMFYNTEVDEKVANNPSVKHIVGLARDNLIAELADGFGLVNTVNITEATNPNVVRNSQYNDPIELSMYLAAGMPVVVPDSNAHAQLVKHHHLGLVIHDLNEIDEALSHVTIADYQEMVAAIEPWQKAVSTRYFVKRALMAGMRKVNLGFDNFLI</sequence>